<comment type="caution">
    <text evidence="2">The sequence shown here is derived from an EMBL/GenBank/DDBJ whole genome shotgun (WGS) entry which is preliminary data.</text>
</comment>
<name>A0A0F9QWL8_9ZZZZ</name>
<dbReference type="PANTHER" id="PTHR43228:SF1">
    <property type="entry name" value="TWO-COMPONENT RESPONSE REGULATOR ARR22"/>
    <property type="match status" value="1"/>
</dbReference>
<gene>
    <name evidence="2" type="ORF">LCGC14_0723730</name>
</gene>
<dbReference type="PANTHER" id="PTHR43228">
    <property type="entry name" value="TWO-COMPONENT RESPONSE REGULATOR"/>
    <property type="match status" value="1"/>
</dbReference>
<dbReference type="SUPFAM" id="SSF52172">
    <property type="entry name" value="CheY-like"/>
    <property type="match status" value="2"/>
</dbReference>
<dbReference type="InterPro" id="IPR011006">
    <property type="entry name" value="CheY-like_superfamily"/>
</dbReference>
<evidence type="ECO:0000259" key="1">
    <source>
        <dbReference type="PROSITE" id="PS50110"/>
    </source>
</evidence>
<dbReference type="Pfam" id="PF00072">
    <property type="entry name" value="Response_reg"/>
    <property type="match status" value="2"/>
</dbReference>
<feature type="domain" description="Response regulatory" evidence="1">
    <location>
        <begin position="147"/>
        <end position="264"/>
    </location>
</feature>
<sequence>MSDLTAIANLSILLVEPSDVQQKIIIKSLLDSGVKQVETATTQEQTLALLIKYQPDLVISAMYLADGTADTLLQKIRSNPSTEHQPFMLVSSERNKKYLEQLRQSGVLAILPKPFSATAITRALKATLDIISEEEVDLEHFDVTLLRVLVVDDSRFARKHIIRVLAGMGIPAPVEAENGKEAIEHLNNQSFDLIVTDYNMPEMDGRELTETVRSSNSYSHIPILMVSSEANETHLANIAQAGVDAICDKPFEPATVKDLLFKIMS</sequence>
<reference evidence="2" key="1">
    <citation type="journal article" date="2015" name="Nature">
        <title>Complex archaea that bridge the gap between prokaryotes and eukaryotes.</title>
        <authorList>
            <person name="Spang A."/>
            <person name="Saw J.H."/>
            <person name="Jorgensen S.L."/>
            <person name="Zaremba-Niedzwiedzka K."/>
            <person name="Martijn J."/>
            <person name="Lind A.E."/>
            <person name="van Eijk R."/>
            <person name="Schleper C."/>
            <person name="Guy L."/>
            <person name="Ettema T.J."/>
        </authorList>
    </citation>
    <scope>NUCLEOTIDE SEQUENCE</scope>
</reference>
<protein>
    <recommendedName>
        <fullName evidence="1">Response regulatory domain-containing protein</fullName>
    </recommendedName>
</protein>
<feature type="domain" description="Response regulatory" evidence="1">
    <location>
        <begin position="11"/>
        <end position="128"/>
    </location>
</feature>
<dbReference type="GO" id="GO:0000160">
    <property type="term" value="P:phosphorelay signal transduction system"/>
    <property type="evidence" value="ECO:0007669"/>
    <property type="project" value="InterPro"/>
</dbReference>
<proteinExistence type="predicted"/>
<organism evidence="2">
    <name type="scientific">marine sediment metagenome</name>
    <dbReference type="NCBI Taxonomy" id="412755"/>
    <lineage>
        <taxon>unclassified sequences</taxon>
        <taxon>metagenomes</taxon>
        <taxon>ecological metagenomes</taxon>
    </lineage>
</organism>
<dbReference type="AlphaFoldDB" id="A0A0F9QWL8"/>
<dbReference type="PROSITE" id="PS50110">
    <property type="entry name" value="RESPONSE_REGULATORY"/>
    <property type="match status" value="2"/>
</dbReference>
<dbReference type="EMBL" id="LAZR01001649">
    <property type="protein sequence ID" value="KKN41402.1"/>
    <property type="molecule type" value="Genomic_DNA"/>
</dbReference>
<dbReference type="InterPro" id="IPR001789">
    <property type="entry name" value="Sig_transdc_resp-reg_receiver"/>
</dbReference>
<evidence type="ECO:0000313" key="2">
    <source>
        <dbReference type="EMBL" id="KKN41402.1"/>
    </source>
</evidence>
<dbReference type="Gene3D" id="3.40.50.2300">
    <property type="match status" value="2"/>
</dbReference>
<dbReference type="InterPro" id="IPR052048">
    <property type="entry name" value="ST_Response_Regulator"/>
</dbReference>
<dbReference type="SMART" id="SM00448">
    <property type="entry name" value="REC"/>
    <property type="match status" value="2"/>
</dbReference>
<accession>A0A0F9QWL8</accession>
<dbReference type="CDD" id="cd00156">
    <property type="entry name" value="REC"/>
    <property type="match status" value="1"/>
</dbReference>